<dbReference type="InterPro" id="IPR055469">
    <property type="entry name" value="DUF7041"/>
</dbReference>
<name>A0A9C6WI66_DROAB</name>
<feature type="coiled-coil region" evidence="1">
    <location>
        <begin position="211"/>
        <end position="238"/>
    </location>
</feature>
<gene>
    <name evidence="4" type="primary">LOC127566220</name>
</gene>
<feature type="domain" description="DUF7041" evidence="2">
    <location>
        <begin position="40"/>
        <end position="114"/>
    </location>
</feature>
<organism evidence="3 4">
    <name type="scientific">Drosophila albomicans</name>
    <name type="common">Fruit fly</name>
    <dbReference type="NCBI Taxonomy" id="7291"/>
    <lineage>
        <taxon>Eukaryota</taxon>
        <taxon>Metazoa</taxon>
        <taxon>Ecdysozoa</taxon>
        <taxon>Arthropoda</taxon>
        <taxon>Hexapoda</taxon>
        <taxon>Insecta</taxon>
        <taxon>Pterygota</taxon>
        <taxon>Neoptera</taxon>
        <taxon>Endopterygota</taxon>
        <taxon>Diptera</taxon>
        <taxon>Brachycera</taxon>
        <taxon>Muscomorpha</taxon>
        <taxon>Ephydroidea</taxon>
        <taxon>Drosophilidae</taxon>
        <taxon>Drosophila</taxon>
    </lineage>
</organism>
<proteinExistence type="predicted"/>
<keyword evidence="1" id="KW-0175">Coiled coil</keyword>
<dbReference type="AlphaFoldDB" id="A0A9C6WI66"/>
<dbReference type="PANTHER" id="PTHR33327">
    <property type="entry name" value="ENDONUCLEASE"/>
    <property type="match status" value="1"/>
</dbReference>
<dbReference type="Pfam" id="PF23055">
    <property type="entry name" value="DUF7041"/>
    <property type="match status" value="1"/>
</dbReference>
<protein>
    <submittedName>
        <fullName evidence="4">Uncharacterized protein LOC127566220</fullName>
    </submittedName>
</protein>
<dbReference type="PANTHER" id="PTHR33327:SF3">
    <property type="entry name" value="RNA-DIRECTED DNA POLYMERASE"/>
    <property type="match status" value="1"/>
</dbReference>
<keyword evidence="3" id="KW-1185">Reference proteome</keyword>
<dbReference type="GeneID" id="127566220"/>
<dbReference type="RefSeq" id="XP_051864148.1">
    <property type="nucleotide sequence ID" value="XM_052008188.1"/>
</dbReference>
<accession>A0A9C6WI66</accession>
<evidence type="ECO:0000259" key="2">
    <source>
        <dbReference type="Pfam" id="PF23055"/>
    </source>
</evidence>
<sequence length="238" mass="26872">MQAHDQNLAEQLRDLKQQLEQLQSHGQPAGFSSQCVQLRIPKFNKTNPQLWFSQLDRLFHLQNVTDDNKFDIISVNLEEDVIAKPPLTNNYATLKQRVLDKFAESSDSKLKRLLRGRETVGKKPSDILDHMRRLAPTTGCEAVIRSLFLAELPNSIRPFISVWDENNLDKLEEIADKMLEASGPGSAFVESTALTEQQHQVDALSGKQTGMSEVTSALRALTTKVDKLQEQLRQSKHA</sequence>
<evidence type="ECO:0000313" key="3">
    <source>
        <dbReference type="Proteomes" id="UP000515160"/>
    </source>
</evidence>
<dbReference type="Proteomes" id="UP000515160">
    <property type="component" value="Chromosome 2R"/>
</dbReference>
<dbReference type="OrthoDB" id="7878317at2759"/>
<evidence type="ECO:0000256" key="1">
    <source>
        <dbReference type="SAM" id="Coils"/>
    </source>
</evidence>
<evidence type="ECO:0000313" key="4">
    <source>
        <dbReference type="RefSeq" id="XP_051864148.1"/>
    </source>
</evidence>
<reference evidence="4" key="1">
    <citation type="submission" date="2025-08" db="UniProtKB">
        <authorList>
            <consortium name="RefSeq"/>
        </authorList>
    </citation>
    <scope>IDENTIFICATION</scope>
    <source>
        <strain evidence="4">15112-1751.03</strain>
        <tissue evidence="4">Whole Adult</tissue>
    </source>
</reference>